<dbReference type="AlphaFoldDB" id="A0A1M5R801"/>
<protein>
    <submittedName>
        <fullName evidence="2">Uncharacterized protein</fullName>
    </submittedName>
</protein>
<dbReference type="Proteomes" id="UP000186132">
    <property type="component" value="Unassembled WGS sequence"/>
</dbReference>
<evidence type="ECO:0000313" key="3">
    <source>
        <dbReference type="Proteomes" id="UP000186132"/>
    </source>
</evidence>
<evidence type="ECO:0000313" key="2">
    <source>
        <dbReference type="EMBL" id="SHH22477.1"/>
    </source>
</evidence>
<evidence type="ECO:0000256" key="1">
    <source>
        <dbReference type="SAM" id="MobiDB-lite"/>
    </source>
</evidence>
<reference evidence="2 3" key="1">
    <citation type="submission" date="2016-11" db="EMBL/GenBank/DDBJ databases">
        <authorList>
            <person name="Jaros S."/>
            <person name="Januszkiewicz K."/>
            <person name="Wedrychowicz H."/>
        </authorList>
    </citation>
    <scope>NUCLEOTIDE SEQUENCE [LARGE SCALE GENOMIC DNA]</scope>
    <source>
        <strain evidence="2 3">DSM 45627</strain>
    </source>
</reference>
<dbReference type="STRING" id="1206085.SAMN05443575_3472"/>
<dbReference type="OrthoDB" id="5189092at2"/>
<organism evidence="2 3">
    <name type="scientific">Jatrophihabitans endophyticus</name>
    <dbReference type="NCBI Taxonomy" id="1206085"/>
    <lineage>
        <taxon>Bacteria</taxon>
        <taxon>Bacillati</taxon>
        <taxon>Actinomycetota</taxon>
        <taxon>Actinomycetes</taxon>
        <taxon>Jatrophihabitantales</taxon>
        <taxon>Jatrophihabitantaceae</taxon>
        <taxon>Jatrophihabitans</taxon>
    </lineage>
</organism>
<dbReference type="EMBL" id="FQVU01000005">
    <property type="protein sequence ID" value="SHH22477.1"/>
    <property type="molecule type" value="Genomic_DNA"/>
</dbReference>
<gene>
    <name evidence="2" type="ORF">SAMN05443575_3472</name>
</gene>
<feature type="compositionally biased region" description="Gly residues" evidence="1">
    <location>
        <begin position="42"/>
        <end position="56"/>
    </location>
</feature>
<dbReference type="RefSeq" id="WP_073391678.1">
    <property type="nucleotide sequence ID" value="NZ_FQVU01000005.1"/>
</dbReference>
<feature type="compositionally biased region" description="Low complexity" evidence="1">
    <location>
        <begin position="57"/>
        <end position="100"/>
    </location>
</feature>
<accession>A0A1M5R801</accession>
<sequence length="228" mass="23445">MFSPVGNLPPSVYWRRRLIVIGSLVLLVVLVALTVRAAVAGGGDDGPVAAGSGGPSPSGTTTGPASSSESPSSSAPTSSTPASTPRSTSKSASRSTSAAPVRCGKGDLAVQAVVGKKSYDVGDRPVVELQVTNTGSRPCVQDLADRQVVLKVYNGESRVWGSHDCEIQPGTDDRTLPVDRAVRVSITWSGRTSQEGCKGTRQRVGAGTYTLYAQLSGKNGKAAQFTIG</sequence>
<proteinExistence type="predicted"/>
<name>A0A1M5R801_9ACTN</name>
<keyword evidence="3" id="KW-1185">Reference proteome</keyword>
<feature type="region of interest" description="Disordered" evidence="1">
    <location>
        <begin position="42"/>
        <end position="101"/>
    </location>
</feature>